<reference evidence="2 3" key="1">
    <citation type="submission" date="2019-08" db="EMBL/GenBank/DDBJ databases">
        <authorList>
            <person name="Dong K."/>
        </authorList>
    </citation>
    <scope>NUCLEOTIDE SEQUENCE [LARGE SCALE GENOMIC DNA]</scope>
    <source>
        <strain evidence="2 3">M4-8</strain>
    </source>
</reference>
<proteinExistence type="predicted"/>
<dbReference type="AlphaFoldDB" id="A0A5C8HRN7"/>
<gene>
    <name evidence="2" type="ORF">FVP60_03215</name>
</gene>
<dbReference type="EMBL" id="VRSW01000001">
    <property type="protein sequence ID" value="TXK05999.1"/>
    <property type="molecule type" value="Genomic_DNA"/>
</dbReference>
<keyword evidence="1" id="KW-0472">Membrane</keyword>
<comment type="caution">
    <text evidence="2">The sequence shown here is derived from an EMBL/GenBank/DDBJ whole genome shotgun (WGS) entry which is preliminary data.</text>
</comment>
<dbReference type="Proteomes" id="UP000321196">
    <property type="component" value="Unassembled WGS sequence"/>
</dbReference>
<keyword evidence="3" id="KW-1185">Reference proteome</keyword>
<dbReference type="InterPro" id="IPR025339">
    <property type="entry name" value="DUF4245"/>
</dbReference>
<protein>
    <submittedName>
        <fullName evidence="2">DUF4245 domain-containing protein</fullName>
    </submittedName>
</protein>
<dbReference type="OrthoDB" id="4801970at2"/>
<keyword evidence="1" id="KW-0812">Transmembrane</keyword>
<name>A0A5C8HRN7_9MICO</name>
<sequence length="210" mass="22537">MARVVAELGRPETPSETAARKAEASRIYRGSQTMRNLFAALIATLAVVIIIVLMVPRGDIERPSSIDVAAVAERVERDIKHPVVVPPVSDDWRVNSAKLVSGQPTQWEIIYAPGDGQGFLRVSQGIQADAGWASRELQAAKLGEVLTLDGVEWQSYTFADPSKSGNISYALSTIAGADQILVFGSSPEKLIQETAAELAPQIAELKDAAQ</sequence>
<evidence type="ECO:0000313" key="2">
    <source>
        <dbReference type="EMBL" id="TXK05999.1"/>
    </source>
</evidence>
<keyword evidence="1" id="KW-1133">Transmembrane helix</keyword>
<feature type="transmembrane region" description="Helical" evidence="1">
    <location>
        <begin position="36"/>
        <end position="55"/>
    </location>
</feature>
<evidence type="ECO:0000313" key="3">
    <source>
        <dbReference type="Proteomes" id="UP000321196"/>
    </source>
</evidence>
<dbReference type="RefSeq" id="WP_147824809.1">
    <property type="nucleotide sequence ID" value="NZ_BAAARG010000001.1"/>
</dbReference>
<organism evidence="2 3">
    <name type="scientific">Microbacterium mitrae</name>
    <dbReference type="NCBI Taxonomy" id="664640"/>
    <lineage>
        <taxon>Bacteria</taxon>
        <taxon>Bacillati</taxon>
        <taxon>Actinomycetota</taxon>
        <taxon>Actinomycetes</taxon>
        <taxon>Micrococcales</taxon>
        <taxon>Microbacteriaceae</taxon>
        <taxon>Microbacterium</taxon>
    </lineage>
</organism>
<dbReference type="Pfam" id="PF14030">
    <property type="entry name" value="DUF4245"/>
    <property type="match status" value="1"/>
</dbReference>
<accession>A0A5C8HRN7</accession>
<evidence type="ECO:0000256" key="1">
    <source>
        <dbReference type="SAM" id="Phobius"/>
    </source>
</evidence>